<dbReference type="EMBL" id="JALBCA010000077">
    <property type="protein sequence ID" value="KAI2384194.1"/>
    <property type="molecule type" value="Genomic_DNA"/>
</dbReference>
<protein>
    <submittedName>
        <fullName evidence="1">Uncharacterized protein</fullName>
    </submittedName>
</protein>
<gene>
    <name evidence="1" type="ORF">LOY88_004797</name>
</gene>
<name>A0ACB8USL7_9EURO</name>
<evidence type="ECO:0000313" key="1">
    <source>
        <dbReference type="EMBL" id="KAI2384194.1"/>
    </source>
</evidence>
<accession>A0ACB8USL7</accession>
<comment type="caution">
    <text evidence="1">The sequence shown here is derived from an EMBL/GenBank/DDBJ whole genome shotgun (WGS) entry which is preliminary data.</text>
</comment>
<organism evidence="1">
    <name type="scientific">Ophidiomyces ophidiicola</name>
    <dbReference type="NCBI Taxonomy" id="1387563"/>
    <lineage>
        <taxon>Eukaryota</taxon>
        <taxon>Fungi</taxon>
        <taxon>Dikarya</taxon>
        <taxon>Ascomycota</taxon>
        <taxon>Pezizomycotina</taxon>
        <taxon>Eurotiomycetes</taxon>
        <taxon>Eurotiomycetidae</taxon>
        <taxon>Onygenales</taxon>
        <taxon>Onygenaceae</taxon>
        <taxon>Ophidiomyces</taxon>
    </lineage>
</organism>
<reference evidence="1" key="1">
    <citation type="journal article" date="2022" name="bioRxiv">
        <title>Population genetic analysis of Ophidiomyces ophidiicola, the causative agent of snake fungal disease, indicates recent introductions to the USA.</title>
        <authorList>
            <person name="Ladner J.T."/>
            <person name="Palmer J.M."/>
            <person name="Ettinger C.L."/>
            <person name="Stajich J.E."/>
            <person name="Farrell T.M."/>
            <person name="Glorioso B.M."/>
            <person name="Lawson B."/>
            <person name="Price S.J."/>
            <person name="Stengle A.G."/>
            <person name="Grear D.A."/>
            <person name="Lorch J.M."/>
        </authorList>
    </citation>
    <scope>NUCLEOTIDE SEQUENCE</scope>
    <source>
        <strain evidence="1">NWHC 24266-5</strain>
    </source>
</reference>
<proteinExistence type="predicted"/>
<sequence>MASAPDQIALPPSLDTLYTSYPAGAYDSLRLTEDQCLGLLRSPLAAKVLGHLDEPQSLTEAVHAGNFSYMKYVQRNVEAVLDSADDRAVTRSRLVHVGYAALLAFVQANVTGPPLRFHVSDVVIPAAFRGIGTPSDTCTLQSLQDGMIRALSVDGEAAYSLTPNVELFSAAKAILTSSSLFEGENLPFMPITARLRVTFLHQKMLSENADSLQAAIYDDLATLAEGVLGEGSSATAEVRARFLLERAAVHTHHGADALARADLESAAKENGFQFALTGRLGKRTKFQQHDISQLVVLAKSKARQADDDGVVAEGAAPKKLDLNDDTLLEAISFTKEDTKAEKMPTVQDEAALPTELAKLDPAEQPQLNPLDSIVLLALASAITNTNPEDGLTREETLPYATRVLDGGSSNWQVYSQALLVRSRIEGYRSRTVERGVLQLQALVDQVIADTTSEAPVAEGSGEQQPSTFLPRPESSESAPADERLQYIWLLSFVTRWDLEAELAARWVNLGGLRTALDIYERLQMWAEAALCYAATDREDKAGLIVRRQLFEPSGRETKKDEEEKFDGPEKSILPVDAPRLFCILGDVEKDQTMFERAWSVSSQRYARAQRALARCYLGLKPPNYEKAEEAYRLSLNINRLNHGAWFAIGCIQLELEKWQDAVTSFTRTVQIEESDAEAWSNLAAALMNIPPPEPSKPSDAAPDEEADEQAEVSVDEYKPKRDALAALHRAARFKHTDYRIWANILAVGASIPPPQTPFRDVMQAQKRIIELRGSKDGEKCIDVPFITVLINALSAGYNFDDPNSPFSGSKTHPRPGTLLALIYSLVDDSITPLITHSAALWLVVAKLERWRDRPSRALSAHEKAWRATVAGCTSAAFQMGDETKWMEIVGATERLVRDGYASLGGMDREEGKGEMVARDWRFKARSAVRSMLSKGAEVWDGSTGWARLKMLAEEVSGGS</sequence>